<dbReference type="EMBL" id="RCHS01001569">
    <property type="protein sequence ID" value="RMX52828.1"/>
    <property type="molecule type" value="Genomic_DNA"/>
</dbReference>
<name>A0A3M6UHI6_POCDA</name>
<accession>A0A3M6UHI6</accession>
<gene>
    <name evidence="2" type="ORF">pdam_00012236</name>
</gene>
<comment type="caution">
    <text evidence="2">The sequence shown here is derived from an EMBL/GenBank/DDBJ whole genome shotgun (WGS) entry which is preliminary data.</text>
</comment>
<protein>
    <submittedName>
        <fullName evidence="2">Uncharacterized protein</fullName>
    </submittedName>
</protein>
<evidence type="ECO:0000313" key="3">
    <source>
        <dbReference type="Proteomes" id="UP000275408"/>
    </source>
</evidence>
<evidence type="ECO:0000313" key="2">
    <source>
        <dbReference type="EMBL" id="RMX52828.1"/>
    </source>
</evidence>
<feature type="region of interest" description="Disordered" evidence="1">
    <location>
        <begin position="125"/>
        <end position="146"/>
    </location>
</feature>
<proteinExistence type="predicted"/>
<sequence length="198" mass="21103">MSWLPTSFKQTDYISYNTSAKNLVSRSSNNSAAIPGRIVTDSRSGLSGIAGDGGAGAGRRGCAGRPALSLELIRFRCSISGCSAKEFEHPLSQLPQDSVTDLGVVLLSTLSSTALRPSVRVESRVGSTLSGMPQRAQEATSSGDSFTDSLSPVLKIVLTTSCNNWHHLVQIGRKCPPTSPDEMETLLLKLCLESVRYN</sequence>
<dbReference type="AlphaFoldDB" id="A0A3M6UHI6"/>
<organism evidence="2 3">
    <name type="scientific">Pocillopora damicornis</name>
    <name type="common">Cauliflower coral</name>
    <name type="synonym">Millepora damicornis</name>
    <dbReference type="NCBI Taxonomy" id="46731"/>
    <lineage>
        <taxon>Eukaryota</taxon>
        <taxon>Metazoa</taxon>
        <taxon>Cnidaria</taxon>
        <taxon>Anthozoa</taxon>
        <taxon>Hexacorallia</taxon>
        <taxon>Scleractinia</taxon>
        <taxon>Astrocoeniina</taxon>
        <taxon>Pocilloporidae</taxon>
        <taxon>Pocillopora</taxon>
    </lineage>
</organism>
<dbReference type="Proteomes" id="UP000275408">
    <property type="component" value="Unassembled WGS sequence"/>
</dbReference>
<reference evidence="2 3" key="1">
    <citation type="journal article" date="2018" name="Sci. Rep.">
        <title>Comparative analysis of the Pocillopora damicornis genome highlights role of immune system in coral evolution.</title>
        <authorList>
            <person name="Cunning R."/>
            <person name="Bay R.A."/>
            <person name="Gillette P."/>
            <person name="Baker A.C."/>
            <person name="Traylor-Knowles N."/>
        </authorList>
    </citation>
    <scope>NUCLEOTIDE SEQUENCE [LARGE SCALE GENOMIC DNA]</scope>
    <source>
        <strain evidence="2">RSMAS</strain>
        <tissue evidence="2">Whole animal</tissue>
    </source>
</reference>
<evidence type="ECO:0000256" key="1">
    <source>
        <dbReference type="SAM" id="MobiDB-lite"/>
    </source>
</evidence>
<keyword evidence="3" id="KW-1185">Reference proteome</keyword>